<protein>
    <recommendedName>
        <fullName evidence="3">ATP-dependent DNA helicase</fullName>
    </recommendedName>
</protein>
<name>A0AAF0XC78_DAUCS</name>
<sequence length="260" mass="29237">MRLRDGNTAEENKRIKEFSDWQLAVGDGRLPTISPAEANHESKVEIPDQFVVRNEGRHPIETLFDIVYKDFESSMSSKAYLSSRAILTPTNVWVDDINVRVLEKIPGTCHTYLSQDSMEDSVSPHRLCNGTRMIVTDCKKNSIECEILCGSQMGTRHLIPRIDMIPSDTNLPFDFTRTQFPLQVCYAMTINKSQGQSLDMVGIYLPRSVFSHGQLYVAISRVTSPSGLHILIDDDNGSSTNVTANVVFEEVFYNLPSLND</sequence>
<dbReference type="PANTHER" id="PTHR23274:SF33">
    <property type="entry name" value="ANIMAL RPA1 DOMAIN PROTEIN"/>
    <property type="match status" value="1"/>
</dbReference>
<dbReference type="GO" id="GO:0005657">
    <property type="term" value="C:replication fork"/>
    <property type="evidence" value="ECO:0007669"/>
    <property type="project" value="TreeGrafter"/>
</dbReference>
<dbReference type="AlphaFoldDB" id="A0AAF0XC78"/>
<dbReference type="InterPro" id="IPR027417">
    <property type="entry name" value="P-loop_NTPase"/>
</dbReference>
<organism evidence="1 2">
    <name type="scientific">Daucus carota subsp. sativus</name>
    <name type="common">Carrot</name>
    <dbReference type="NCBI Taxonomy" id="79200"/>
    <lineage>
        <taxon>Eukaryota</taxon>
        <taxon>Viridiplantae</taxon>
        <taxon>Streptophyta</taxon>
        <taxon>Embryophyta</taxon>
        <taxon>Tracheophyta</taxon>
        <taxon>Spermatophyta</taxon>
        <taxon>Magnoliopsida</taxon>
        <taxon>eudicotyledons</taxon>
        <taxon>Gunneridae</taxon>
        <taxon>Pentapetalae</taxon>
        <taxon>asterids</taxon>
        <taxon>campanulids</taxon>
        <taxon>Apiales</taxon>
        <taxon>Apiaceae</taxon>
        <taxon>Apioideae</taxon>
        <taxon>Scandiceae</taxon>
        <taxon>Daucinae</taxon>
        <taxon>Daucus</taxon>
        <taxon>Daucus sect. Daucus</taxon>
    </lineage>
</organism>
<evidence type="ECO:0000313" key="1">
    <source>
        <dbReference type="EMBL" id="WOH04367.1"/>
    </source>
</evidence>
<keyword evidence="2" id="KW-1185">Reference proteome</keyword>
<reference evidence="1" key="2">
    <citation type="submission" date="2022-03" db="EMBL/GenBank/DDBJ databases">
        <title>Draft title - Genomic analysis of global carrot germplasm unveils the trajectory of domestication and the origin of high carotenoid orange carrot.</title>
        <authorList>
            <person name="Iorizzo M."/>
            <person name="Ellison S."/>
            <person name="Senalik D."/>
            <person name="Macko-Podgorni A."/>
            <person name="Grzebelus D."/>
            <person name="Bostan H."/>
            <person name="Rolling W."/>
            <person name="Curaba J."/>
            <person name="Simon P."/>
        </authorList>
    </citation>
    <scope>NUCLEOTIDE SEQUENCE</scope>
    <source>
        <tissue evidence="1">Leaf</tissue>
    </source>
</reference>
<gene>
    <name evidence="1" type="ORF">DCAR_0623776</name>
</gene>
<evidence type="ECO:0000313" key="2">
    <source>
        <dbReference type="Proteomes" id="UP000077755"/>
    </source>
</evidence>
<dbReference type="EMBL" id="CP093348">
    <property type="protein sequence ID" value="WOH04367.1"/>
    <property type="molecule type" value="Genomic_DNA"/>
</dbReference>
<proteinExistence type="predicted"/>
<accession>A0AAF0XC78</accession>
<dbReference type="PANTHER" id="PTHR23274">
    <property type="entry name" value="DNA HELICASE-RELATED"/>
    <property type="match status" value="1"/>
</dbReference>
<dbReference type="Proteomes" id="UP000077755">
    <property type="component" value="Chromosome 6"/>
</dbReference>
<dbReference type="GO" id="GO:0006260">
    <property type="term" value="P:DNA replication"/>
    <property type="evidence" value="ECO:0007669"/>
    <property type="project" value="TreeGrafter"/>
</dbReference>
<evidence type="ECO:0008006" key="3">
    <source>
        <dbReference type="Google" id="ProtNLM"/>
    </source>
</evidence>
<dbReference type="FunFam" id="3.40.50.300:FF:002884">
    <property type="entry name" value="ATP-dependent DNA helicase"/>
    <property type="match status" value="1"/>
</dbReference>
<dbReference type="Gene3D" id="3.40.50.300">
    <property type="entry name" value="P-loop containing nucleotide triphosphate hydrolases"/>
    <property type="match status" value="1"/>
</dbReference>
<reference evidence="1" key="1">
    <citation type="journal article" date="2016" name="Nat. Genet.">
        <title>A high-quality carrot genome assembly provides new insights into carotenoid accumulation and asterid genome evolution.</title>
        <authorList>
            <person name="Iorizzo M."/>
            <person name="Ellison S."/>
            <person name="Senalik D."/>
            <person name="Zeng P."/>
            <person name="Satapoomin P."/>
            <person name="Huang J."/>
            <person name="Bowman M."/>
            <person name="Iovene M."/>
            <person name="Sanseverino W."/>
            <person name="Cavagnaro P."/>
            <person name="Yildiz M."/>
            <person name="Macko-Podgorni A."/>
            <person name="Moranska E."/>
            <person name="Grzebelus E."/>
            <person name="Grzebelus D."/>
            <person name="Ashrafi H."/>
            <person name="Zheng Z."/>
            <person name="Cheng S."/>
            <person name="Spooner D."/>
            <person name="Van Deynze A."/>
            <person name="Simon P."/>
        </authorList>
    </citation>
    <scope>NUCLEOTIDE SEQUENCE</scope>
    <source>
        <tissue evidence="1">Leaf</tissue>
    </source>
</reference>
<dbReference type="SUPFAM" id="SSF52540">
    <property type="entry name" value="P-loop containing nucleoside triphosphate hydrolases"/>
    <property type="match status" value="1"/>
</dbReference>
<dbReference type="CDD" id="cd18809">
    <property type="entry name" value="SF1_C_RecD"/>
    <property type="match status" value="1"/>
</dbReference>